<dbReference type="OrthoDB" id="5981545at2759"/>
<protein>
    <submittedName>
        <fullName evidence="4">Uncharacterized protein LOC113397558</fullName>
    </submittedName>
</protein>
<proteinExistence type="predicted"/>
<evidence type="ECO:0000313" key="3">
    <source>
        <dbReference type="Proteomes" id="UP001652626"/>
    </source>
</evidence>
<evidence type="ECO:0000259" key="2">
    <source>
        <dbReference type="PROSITE" id="PS50157"/>
    </source>
</evidence>
<sequence>MDTPSENIIINSCQYTPVYFIENPSANQARSYIITPNSQSAEKPVSENLKRFYENSGKLETNLNGTENSLKPRILKKPECNVVGNNLKLASFLLPKSETKNESCKQVITPVNNVVLKPVYIANNPCPNPVPKLDVNSKIVKLKDLPNVIRSQNGKILPKIKPKENTSIKSKHTSVQLLKLGETYHSLNQLSDDQMKIVNHALKIFSNPQNSPPEPTYDPVTNTKFIYKVVSPKDLAVVGKNKMNKHKKVEVKKEVVRIMGTQETEVIDEQKIQVETKVTRSGRIVKLPKNMIAEESPNKPKRKNGQIVSCLQCTSKFSSPHRLHRHYEHHPTHLPSKLHSDLFQCLLSIVKTGSVEDGANNFVQQLDQFVNKLKSCIPCLLKIDDNSNGKPSIINDDIGRLLGINPGKYNLNIDALNCEKDKNGFCIHNPPPSILQTNECLLTTIDDTQILEPNKHVKIPNISDNISMNTVMSDKLPIYVNNNDNRKHTLEWLSQIDSGKKIKLSPEGERDSVVIDDIVALLSDTEKTENSLESKNIDNIVFKNDNKEMVQETVPVPVKSKPAHIQFRSTHFDIRSSPIKSSSTVFRKFQINPEKMAKYEVEIIRPIQLNKLAQEIEMCAEKTENEQKILEANKTPVNSTEPLSYKSPKVWSSDQSESFTKCNSLISDQTDDFLKSDTLIEPALLHVKDGSAMPNIHTDNNEMDTSDISINQGQSIINFLESLGNELTSETAIRNNSIDFQLDLFSFNNS</sequence>
<name>A0A8B8I3U1_VANTA</name>
<dbReference type="AlphaFoldDB" id="A0A8B8I3U1"/>
<feature type="domain" description="C2H2-type" evidence="2">
    <location>
        <begin position="308"/>
        <end position="335"/>
    </location>
</feature>
<keyword evidence="1" id="KW-0479">Metal-binding</keyword>
<dbReference type="OMA" id="FHCLLAI"/>
<dbReference type="GeneID" id="113397558"/>
<evidence type="ECO:0000313" key="4">
    <source>
        <dbReference type="RefSeq" id="XP_026491753.2"/>
    </source>
</evidence>
<keyword evidence="1" id="KW-0862">Zinc</keyword>
<organism evidence="3 4">
    <name type="scientific">Vanessa tameamea</name>
    <name type="common">Kamehameha butterfly</name>
    <dbReference type="NCBI Taxonomy" id="334116"/>
    <lineage>
        <taxon>Eukaryota</taxon>
        <taxon>Metazoa</taxon>
        <taxon>Ecdysozoa</taxon>
        <taxon>Arthropoda</taxon>
        <taxon>Hexapoda</taxon>
        <taxon>Insecta</taxon>
        <taxon>Pterygota</taxon>
        <taxon>Neoptera</taxon>
        <taxon>Endopterygota</taxon>
        <taxon>Lepidoptera</taxon>
        <taxon>Glossata</taxon>
        <taxon>Ditrysia</taxon>
        <taxon>Papilionoidea</taxon>
        <taxon>Nymphalidae</taxon>
        <taxon>Nymphalinae</taxon>
        <taxon>Vanessa</taxon>
    </lineage>
</organism>
<gene>
    <name evidence="4" type="primary">LOC113397558</name>
</gene>
<keyword evidence="1" id="KW-0863">Zinc-finger</keyword>
<accession>A0A8B8I3U1</accession>
<reference evidence="3" key="1">
    <citation type="submission" date="2025-05" db="UniProtKB">
        <authorList>
            <consortium name="RefSeq"/>
        </authorList>
    </citation>
    <scope>NUCLEOTIDE SEQUENCE [LARGE SCALE GENOMIC DNA]</scope>
</reference>
<dbReference type="PROSITE" id="PS50157">
    <property type="entry name" value="ZINC_FINGER_C2H2_2"/>
    <property type="match status" value="1"/>
</dbReference>
<dbReference type="RefSeq" id="XP_026491753.2">
    <property type="nucleotide sequence ID" value="XM_026635968.2"/>
</dbReference>
<dbReference type="InterPro" id="IPR013087">
    <property type="entry name" value="Znf_C2H2_type"/>
</dbReference>
<dbReference type="Proteomes" id="UP001652626">
    <property type="component" value="Chromosome 3"/>
</dbReference>
<reference evidence="4" key="2">
    <citation type="submission" date="2025-08" db="UniProtKB">
        <authorList>
            <consortium name="RefSeq"/>
        </authorList>
    </citation>
    <scope>IDENTIFICATION</scope>
    <source>
        <tissue evidence="4">Whole body</tissue>
    </source>
</reference>
<dbReference type="PROSITE" id="PS00028">
    <property type="entry name" value="ZINC_FINGER_C2H2_1"/>
    <property type="match status" value="1"/>
</dbReference>
<keyword evidence="3" id="KW-1185">Reference proteome</keyword>
<dbReference type="GO" id="GO:0008270">
    <property type="term" value="F:zinc ion binding"/>
    <property type="evidence" value="ECO:0007669"/>
    <property type="project" value="UniProtKB-KW"/>
</dbReference>
<evidence type="ECO:0000256" key="1">
    <source>
        <dbReference type="PROSITE-ProRule" id="PRU00042"/>
    </source>
</evidence>